<reference evidence="2 3" key="1">
    <citation type="submission" date="2019-03" db="EMBL/GenBank/DDBJ databases">
        <title>Single cell metagenomics reveals metabolic interactions within the superorganism composed of flagellate Streblomastix strix and complex community of Bacteroidetes bacteria on its surface.</title>
        <authorList>
            <person name="Treitli S.C."/>
            <person name="Kolisko M."/>
            <person name="Husnik F."/>
            <person name="Keeling P."/>
            <person name="Hampl V."/>
        </authorList>
    </citation>
    <scope>NUCLEOTIDE SEQUENCE [LARGE SCALE GENOMIC DNA]</scope>
    <source>
        <strain evidence="2">ST1C</strain>
    </source>
</reference>
<name>A0A5J4W8Q0_9EUKA</name>
<evidence type="ECO:0000313" key="3">
    <source>
        <dbReference type="Proteomes" id="UP000324800"/>
    </source>
</evidence>
<protein>
    <submittedName>
        <fullName evidence="2">Uncharacterized protein</fullName>
    </submittedName>
</protein>
<dbReference type="Proteomes" id="UP000324800">
    <property type="component" value="Unassembled WGS sequence"/>
</dbReference>
<evidence type="ECO:0000256" key="1">
    <source>
        <dbReference type="SAM" id="MobiDB-lite"/>
    </source>
</evidence>
<evidence type="ECO:0000313" key="2">
    <source>
        <dbReference type="EMBL" id="KAA6391288.1"/>
    </source>
</evidence>
<feature type="compositionally biased region" description="Polar residues" evidence="1">
    <location>
        <begin position="1"/>
        <end position="14"/>
    </location>
</feature>
<feature type="region of interest" description="Disordered" evidence="1">
    <location>
        <begin position="1"/>
        <end position="27"/>
    </location>
</feature>
<dbReference type="AlphaFoldDB" id="A0A5J4W8Q0"/>
<gene>
    <name evidence="2" type="ORF">EZS28_013188</name>
</gene>
<comment type="caution">
    <text evidence="2">The sequence shown here is derived from an EMBL/GenBank/DDBJ whole genome shotgun (WGS) entry which is preliminary data.</text>
</comment>
<sequence length="92" mass="10712">MRSNTFQNNSSYSSPTPPALLNEMDNAPANPTFTNSYCTDLSAYYRNYQRHYLLLCLTSNVYQSQLLVNMFVLQLRITSTTYRPVYTKIDKH</sequence>
<accession>A0A5J4W8Q0</accession>
<dbReference type="EMBL" id="SNRW01002929">
    <property type="protein sequence ID" value="KAA6391288.1"/>
    <property type="molecule type" value="Genomic_DNA"/>
</dbReference>
<organism evidence="2 3">
    <name type="scientific">Streblomastix strix</name>
    <dbReference type="NCBI Taxonomy" id="222440"/>
    <lineage>
        <taxon>Eukaryota</taxon>
        <taxon>Metamonada</taxon>
        <taxon>Preaxostyla</taxon>
        <taxon>Oxymonadida</taxon>
        <taxon>Streblomastigidae</taxon>
        <taxon>Streblomastix</taxon>
    </lineage>
</organism>
<proteinExistence type="predicted"/>